<feature type="transmembrane region" description="Helical" evidence="6">
    <location>
        <begin position="336"/>
        <end position="354"/>
    </location>
</feature>
<feature type="domain" description="Ammonium transporter AmtB-like" evidence="7">
    <location>
        <begin position="51"/>
        <end position="436"/>
    </location>
</feature>
<evidence type="ECO:0000256" key="4">
    <source>
        <dbReference type="ARBA" id="ARBA00022989"/>
    </source>
</evidence>
<organism evidence="8 9">
    <name type="scientific">Clunio marinus</name>
    <dbReference type="NCBI Taxonomy" id="568069"/>
    <lineage>
        <taxon>Eukaryota</taxon>
        <taxon>Metazoa</taxon>
        <taxon>Ecdysozoa</taxon>
        <taxon>Arthropoda</taxon>
        <taxon>Hexapoda</taxon>
        <taxon>Insecta</taxon>
        <taxon>Pterygota</taxon>
        <taxon>Neoptera</taxon>
        <taxon>Endopterygota</taxon>
        <taxon>Diptera</taxon>
        <taxon>Nematocera</taxon>
        <taxon>Chironomoidea</taxon>
        <taxon>Chironomidae</taxon>
        <taxon>Clunio</taxon>
    </lineage>
</organism>
<evidence type="ECO:0000256" key="2">
    <source>
        <dbReference type="ARBA" id="ARBA00011036"/>
    </source>
</evidence>
<dbReference type="Proteomes" id="UP000183832">
    <property type="component" value="Unassembled WGS sequence"/>
</dbReference>
<comment type="subcellular location">
    <subcellularLocation>
        <location evidence="1">Membrane</location>
        <topology evidence="1">Multi-pass membrane protein</topology>
    </subcellularLocation>
</comment>
<feature type="transmembrane region" description="Helical" evidence="6">
    <location>
        <begin position="12"/>
        <end position="32"/>
    </location>
</feature>
<feature type="transmembrane region" description="Helical" evidence="6">
    <location>
        <begin position="244"/>
        <end position="263"/>
    </location>
</feature>
<dbReference type="PANTHER" id="PTHR11730">
    <property type="entry name" value="AMMONIUM TRANSPORTER"/>
    <property type="match status" value="1"/>
</dbReference>
<accession>A0A1J1IJE5</accession>
<keyword evidence="3 6" id="KW-0812">Transmembrane</keyword>
<feature type="transmembrane region" description="Helical" evidence="6">
    <location>
        <begin position="52"/>
        <end position="69"/>
    </location>
</feature>
<dbReference type="Gene3D" id="1.10.3430.10">
    <property type="entry name" value="Ammonium transporter AmtB like domains"/>
    <property type="match status" value="1"/>
</dbReference>
<dbReference type="GO" id="GO:0005886">
    <property type="term" value="C:plasma membrane"/>
    <property type="evidence" value="ECO:0007669"/>
    <property type="project" value="InterPro"/>
</dbReference>
<keyword evidence="5 6" id="KW-0472">Membrane</keyword>
<proteinExistence type="inferred from homology"/>
<feature type="transmembrane region" description="Helical" evidence="6">
    <location>
        <begin position="76"/>
        <end position="96"/>
    </location>
</feature>
<keyword evidence="9" id="KW-1185">Reference proteome</keyword>
<dbReference type="InterPro" id="IPR002229">
    <property type="entry name" value="RhesusRHD"/>
</dbReference>
<gene>
    <name evidence="8" type="ORF">CLUMA_CG012501</name>
</gene>
<dbReference type="SUPFAM" id="SSF111352">
    <property type="entry name" value="Ammonium transporter"/>
    <property type="match status" value="1"/>
</dbReference>
<evidence type="ECO:0000259" key="7">
    <source>
        <dbReference type="Pfam" id="PF00909"/>
    </source>
</evidence>
<dbReference type="InterPro" id="IPR024041">
    <property type="entry name" value="NH4_transpt_AmtB-like_dom"/>
</dbReference>
<evidence type="ECO:0000313" key="8">
    <source>
        <dbReference type="EMBL" id="CRK99182.1"/>
    </source>
</evidence>
<sequence>MNTPGTSVSGYVLLLTIQFVFLVVFGICTGYDDDLRPRNGTQAEEGFIIPKYPHFQDIHVMIFIGFGFLMTFLKRYGYSATGLNLFVAALCVQWAILMRGFFDMENGIIKLSLDDIIGADIATASVLISMGALLGRITPIQLLIMGLFEIVLFATNEFLQIELMKIVDIGGSITVHAFGAYFGLAVSFALRPTKENAKAGELEGASYTSDIFAMVGSVFLWIFWPSFNSALVDGPEQERAILHTYLSLAACTVTTFVVSALVSKDNKLDMVHVQNSTLAGGVAVGSVVNLLIHPVGAVVIGTVAGALSVVGYRYLSPKMLEKGRIADTCGVHNLHGMPAVASAIFSAIFAYFATKDAYGDSLYTIFPGMKNSSMEEGEHEIIIGGFGRSSQQQAGYQLLGILITLSIAIVGGLFTGLALKLPNFKQLQYNEMHKDDVYWETPDGHHHEN</sequence>
<dbReference type="PANTHER" id="PTHR11730:SF60">
    <property type="entry name" value="RH50, ISOFORM D"/>
    <property type="match status" value="1"/>
</dbReference>
<name>A0A1J1IJE5_9DIPT</name>
<keyword evidence="4 6" id="KW-1133">Transmembrane helix</keyword>
<dbReference type="EMBL" id="CVRI01000049">
    <property type="protein sequence ID" value="CRK99182.1"/>
    <property type="molecule type" value="Genomic_DNA"/>
</dbReference>
<dbReference type="GO" id="GO:0008519">
    <property type="term" value="F:ammonium channel activity"/>
    <property type="evidence" value="ECO:0007669"/>
    <property type="project" value="InterPro"/>
</dbReference>
<feature type="transmembrane region" description="Helical" evidence="6">
    <location>
        <begin position="173"/>
        <end position="192"/>
    </location>
</feature>
<evidence type="ECO:0000256" key="1">
    <source>
        <dbReference type="ARBA" id="ARBA00004141"/>
    </source>
</evidence>
<feature type="transmembrane region" description="Helical" evidence="6">
    <location>
        <begin position="298"/>
        <end position="315"/>
    </location>
</feature>
<evidence type="ECO:0000256" key="6">
    <source>
        <dbReference type="SAM" id="Phobius"/>
    </source>
</evidence>
<feature type="transmembrane region" description="Helical" evidence="6">
    <location>
        <begin position="142"/>
        <end position="161"/>
    </location>
</feature>
<dbReference type="GO" id="GO:0097272">
    <property type="term" value="P:ammonium homeostasis"/>
    <property type="evidence" value="ECO:0007669"/>
    <property type="project" value="TreeGrafter"/>
</dbReference>
<dbReference type="InterPro" id="IPR029020">
    <property type="entry name" value="Ammonium/urea_transptr"/>
</dbReference>
<protein>
    <submittedName>
        <fullName evidence="8">CLUMA_CG012501, isoform A</fullName>
    </submittedName>
</protein>
<evidence type="ECO:0000256" key="3">
    <source>
        <dbReference type="ARBA" id="ARBA00022692"/>
    </source>
</evidence>
<dbReference type="Pfam" id="PF00909">
    <property type="entry name" value="Ammonium_transp"/>
    <property type="match status" value="1"/>
</dbReference>
<comment type="similarity">
    <text evidence="2">Belongs to the ammonium transporter (TC 2.A.49) family. Rh subfamily.</text>
</comment>
<evidence type="ECO:0000313" key="9">
    <source>
        <dbReference type="Proteomes" id="UP000183832"/>
    </source>
</evidence>
<dbReference type="FunFam" id="1.10.3430.10:FF:000012">
    <property type="entry name" value="Rh type C glycoprotein"/>
    <property type="match status" value="1"/>
</dbReference>
<evidence type="ECO:0000256" key="5">
    <source>
        <dbReference type="ARBA" id="ARBA00023136"/>
    </source>
</evidence>
<dbReference type="AlphaFoldDB" id="A0A1J1IJE5"/>
<dbReference type="STRING" id="568069.A0A1J1IJE5"/>
<feature type="transmembrane region" description="Helical" evidence="6">
    <location>
        <begin position="396"/>
        <end position="419"/>
    </location>
</feature>
<dbReference type="PRINTS" id="PR00342">
    <property type="entry name" value="RHESUSRHD"/>
</dbReference>
<feature type="transmembrane region" description="Helical" evidence="6">
    <location>
        <begin position="204"/>
        <end position="224"/>
    </location>
</feature>
<dbReference type="OrthoDB" id="534912at2759"/>
<reference evidence="8 9" key="1">
    <citation type="submission" date="2015-04" db="EMBL/GenBank/DDBJ databases">
        <authorList>
            <person name="Syromyatnikov M.Y."/>
            <person name="Popov V.N."/>
        </authorList>
    </citation>
    <scope>NUCLEOTIDE SEQUENCE [LARGE SCALE GENOMIC DNA]</scope>
</reference>